<organism evidence="4 5">
    <name type="scientific">Solanum pinnatisectum</name>
    <name type="common">tansyleaf nightshade</name>
    <dbReference type="NCBI Taxonomy" id="50273"/>
    <lineage>
        <taxon>Eukaryota</taxon>
        <taxon>Viridiplantae</taxon>
        <taxon>Streptophyta</taxon>
        <taxon>Embryophyta</taxon>
        <taxon>Tracheophyta</taxon>
        <taxon>Spermatophyta</taxon>
        <taxon>Magnoliopsida</taxon>
        <taxon>eudicotyledons</taxon>
        <taxon>Gunneridae</taxon>
        <taxon>Pentapetalae</taxon>
        <taxon>asterids</taxon>
        <taxon>lamiids</taxon>
        <taxon>Solanales</taxon>
        <taxon>Solanaceae</taxon>
        <taxon>Solanoideae</taxon>
        <taxon>Solaneae</taxon>
        <taxon>Solanum</taxon>
    </lineage>
</organism>
<dbReference type="InterPro" id="IPR001878">
    <property type="entry name" value="Znf_CCHC"/>
</dbReference>
<dbReference type="PANTHER" id="PTHR34482:SF57">
    <property type="entry name" value="RETROTRANSPOSON GAG DOMAIN-CONTAINING PROTEIN"/>
    <property type="match status" value="1"/>
</dbReference>
<keyword evidence="1" id="KW-0863">Zinc-finger</keyword>
<accession>A0AAV9MHE2</accession>
<keyword evidence="1" id="KW-0862">Zinc</keyword>
<dbReference type="PROSITE" id="PS50158">
    <property type="entry name" value="ZF_CCHC"/>
    <property type="match status" value="1"/>
</dbReference>
<dbReference type="PANTHER" id="PTHR34482">
    <property type="entry name" value="DNA DAMAGE-INDUCIBLE PROTEIN 1-LIKE"/>
    <property type="match status" value="1"/>
</dbReference>
<dbReference type="GO" id="GO:0003676">
    <property type="term" value="F:nucleic acid binding"/>
    <property type="evidence" value="ECO:0007669"/>
    <property type="project" value="InterPro"/>
</dbReference>
<dbReference type="AlphaFoldDB" id="A0AAV9MHE2"/>
<name>A0AAV9MHE2_9SOLN</name>
<dbReference type="Proteomes" id="UP001311915">
    <property type="component" value="Unassembled WGS sequence"/>
</dbReference>
<protein>
    <recommendedName>
        <fullName evidence="3">CCHC-type domain-containing protein</fullName>
    </recommendedName>
</protein>
<keyword evidence="1" id="KW-0479">Metal-binding</keyword>
<feature type="compositionally biased region" description="Basic and acidic residues" evidence="2">
    <location>
        <begin position="106"/>
        <end position="121"/>
    </location>
</feature>
<reference evidence="4 5" key="1">
    <citation type="submission" date="2023-10" db="EMBL/GenBank/DDBJ databases">
        <title>Genome-Wide Identification Analysis in wild type Solanum Pinnatisectum Reveals Some Genes Defensing Phytophthora Infestans.</title>
        <authorList>
            <person name="Sun C."/>
        </authorList>
    </citation>
    <scope>NUCLEOTIDE SEQUENCE [LARGE SCALE GENOMIC DNA]</scope>
    <source>
        <strain evidence="4">LQN</strain>
        <tissue evidence="4">Leaf</tissue>
    </source>
</reference>
<feature type="compositionally biased region" description="Polar residues" evidence="2">
    <location>
        <begin position="140"/>
        <end position="149"/>
    </location>
</feature>
<evidence type="ECO:0000256" key="1">
    <source>
        <dbReference type="PROSITE-ProRule" id="PRU00047"/>
    </source>
</evidence>
<comment type="caution">
    <text evidence="4">The sequence shown here is derived from an EMBL/GenBank/DDBJ whole genome shotgun (WGS) entry which is preliminary data.</text>
</comment>
<dbReference type="EMBL" id="JAWPEI010000001">
    <property type="protein sequence ID" value="KAK4737486.1"/>
    <property type="molecule type" value="Genomic_DNA"/>
</dbReference>
<evidence type="ECO:0000256" key="2">
    <source>
        <dbReference type="SAM" id="MobiDB-lite"/>
    </source>
</evidence>
<evidence type="ECO:0000313" key="4">
    <source>
        <dbReference type="EMBL" id="KAK4737486.1"/>
    </source>
</evidence>
<evidence type="ECO:0000259" key="3">
    <source>
        <dbReference type="PROSITE" id="PS50158"/>
    </source>
</evidence>
<dbReference type="GO" id="GO:0008270">
    <property type="term" value="F:zinc ion binding"/>
    <property type="evidence" value="ECO:0007669"/>
    <property type="project" value="UniProtKB-KW"/>
</dbReference>
<proteinExistence type="predicted"/>
<evidence type="ECO:0000313" key="5">
    <source>
        <dbReference type="Proteomes" id="UP001311915"/>
    </source>
</evidence>
<keyword evidence="5" id="KW-1185">Reference proteome</keyword>
<gene>
    <name evidence="4" type="ORF">R3W88_001183</name>
</gene>
<feature type="domain" description="CCHC-type" evidence="3">
    <location>
        <begin position="193"/>
        <end position="207"/>
    </location>
</feature>
<sequence>MASRLRDFTRINPPMFFGSKVNEDPQEFLEEDNRAIRAGPINWEVFKKAFLDRFFPREKREANVDQFVMGVSDSIKEECHAAMLHENMDISRLMVYAQQVEETRLSKKNREVKWARTDDGNSSKGMFEGQSGPKFKKRFSNQSSSNAPKNNKDRLSNPTPQGGKRGGSSMERPTCAKCGKKHERKCLAGLGVCYGCGKCGHQLNDCPTRTTKGI</sequence>
<feature type="region of interest" description="Disordered" evidence="2">
    <location>
        <begin position="106"/>
        <end position="174"/>
    </location>
</feature>